<evidence type="ECO:0000313" key="13">
    <source>
        <dbReference type="EMBL" id="MCH1626272.1"/>
    </source>
</evidence>
<evidence type="ECO:0000259" key="12">
    <source>
        <dbReference type="PROSITE" id="PS50929"/>
    </source>
</evidence>
<feature type="domain" description="ABC transmembrane type-1" evidence="12">
    <location>
        <begin position="23"/>
        <end position="317"/>
    </location>
</feature>
<keyword evidence="6" id="KW-0378">Hydrolase</keyword>
<keyword evidence="4 10" id="KW-0812">Transmembrane</keyword>
<keyword evidence="7 13" id="KW-0067">ATP-binding</keyword>
<dbReference type="AlphaFoldDB" id="A0AAW5E8N0"/>
<dbReference type="GO" id="GO:0140359">
    <property type="term" value="F:ABC-type transporter activity"/>
    <property type="evidence" value="ECO:0007669"/>
    <property type="project" value="InterPro"/>
</dbReference>
<proteinExistence type="predicted"/>
<gene>
    <name evidence="13" type="ORF">MJG50_13110</name>
</gene>
<dbReference type="PROSITE" id="PS50929">
    <property type="entry name" value="ABC_TM1F"/>
    <property type="match status" value="1"/>
</dbReference>
<dbReference type="Pfam" id="PF00005">
    <property type="entry name" value="ABC_tran"/>
    <property type="match status" value="1"/>
</dbReference>
<evidence type="ECO:0000256" key="7">
    <source>
        <dbReference type="ARBA" id="ARBA00022840"/>
    </source>
</evidence>
<dbReference type="SUPFAM" id="SSF90123">
    <property type="entry name" value="ABC transporter transmembrane region"/>
    <property type="match status" value="1"/>
</dbReference>
<feature type="transmembrane region" description="Helical" evidence="10">
    <location>
        <begin position="263"/>
        <end position="281"/>
    </location>
</feature>
<evidence type="ECO:0000313" key="14">
    <source>
        <dbReference type="Proteomes" id="UP001431131"/>
    </source>
</evidence>
<dbReference type="PANTHER" id="PTHR24221:SF654">
    <property type="entry name" value="ATP-BINDING CASSETTE SUB-FAMILY B MEMBER 6"/>
    <property type="match status" value="1"/>
</dbReference>
<keyword evidence="2" id="KW-0813">Transport</keyword>
<comment type="caution">
    <text evidence="13">The sequence shown here is derived from an EMBL/GenBank/DDBJ whole genome shotgun (WGS) entry which is preliminary data.</text>
</comment>
<dbReference type="SMART" id="SM00382">
    <property type="entry name" value="AAA"/>
    <property type="match status" value="1"/>
</dbReference>
<feature type="transmembrane region" description="Helical" evidence="10">
    <location>
        <begin position="20"/>
        <end position="45"/>
    </location>
</feature>
<dbReference type="InterPro" id="IPR003439">
    <property type="entry name" value="ABC_transporter-like_ATP-bd"/>
</dbReference>
<dbReference type="InterPro" id="IPR017871">
    <property type="entry name" value="ABC_transporter-like_CS"/>
</dbReference>
<dbReference type="GO" id="GO:0008234">
    <property type="term" value="F:cysteine-type peptidase activity"/>
    <property type="evidence" value="ECO:0007669"/>
    <property type="project" value="UniProtKB-KW"/>
</dbReference>
<dbReference type="Gene3D" id="3.40.50.300">
    <property type="entry name" value="P-loop containing nucleotide triphosphate hydrolases"/>
    <property type="match status" value="1"/>
</dbReference>
<evidence type="ECO:0000256" key="9">
    <source>
        <dbReference type="ARBA" id="ARBA00023136"/>
    </source>
</evidence>
<organism evidence="13 14">
    <name type="scientific">Fredinandcohnia quinoae</name>
    <dbReference type="NCBI Taxonomy" id="2918902"/>
    <lineage>
        <taxon>Bacteria</taxon>
        <taxon>Bacillati</taxon>
        <taxon>Bacillota</taxon>
        <taxon>Bacilli</taxon>
        <taxon>Bacillales</taxon>
        <taxon>Bacillaceae</taxon>
        <taxon>Fredinandcohnia</taxon>
    </lineage>
</organism>
<evidence type="ECO:0000256" key="10">
    <source>
        <dbReference type="SAM" id="Phobius"/>
    </source>
</evidence>
<feature type="transmembrane region" description="Helical" evidence="10">
    <location>
        <begin position="65"/>
        <end position="87"/>
    </location>
</feature>
<evidence type="ECO:0000256" key="3">
    <source>
        <dbReference type="ARBA" id="ARBA00022475"/>
    </source>
</evidence>
<dbReference type="RefSeq" id="WP_240256190.1">
    <property type="nucleotide sequence ID" value="NZ_JAKTTI010000020.1"/>
</dbReference>
<evidence type="ECO:0000256" key="5">
    <source>
        <dbReference type="ARBA" id="ARBA00022741"/>
    </source>
</evidence>
<keyword evidence="9 10" id="KW-0472">Membrane</keyword>
<comment type="subcellular location">
    <subcellularLocation>
        <location evidence="1">Cell membrane</location>
        <topology evidence="1">Multi-pass membrane protein</topology>
    </subcellularLocation>
</comment>
<evidence type="ECO:0000256" key="2">
    <source>
        <dbReference type="ARBA" id="ARBA00022448"/>
    </source>
</evidence>
<dbReference type="InterPro" id="IPR011527">
    <property type="entry name" value="ABC1_TM_dom"/>
</dbReference>
<dbReference type="GO" id="GO:0005886">
    <property type="term" value="C:plasma membrane"/>
    <property type="evidence" value="ECO:0007669"/>
    <property type="project" value="UniProtKB-SubCell"/>
</dbReference>
<dbReference type="InterPro" id="IPR027417">
    <property type="entry name" value="P-loop_NTPase"/>
</dbReference>
<dbReference type="Pfam" id="PF00664">
    <property type="entry name" value="ABC_membrane"/>
    <property type="match status" value="1"/>
</dbReference>
<dbReference type="EMBL" id="JAKTTI010000020">
    <property type="protein sequence ID" value="MCH1626272.1"/>
    <property type="molecule type" value="Genomic_DNA"/>
</dbReference>
<evidence type="ECO:0000256" key="8">
    <source>
        <dbReference type="ARBA" id="ARBA00022989"/>
    </source>
</evidence>
<evidence type="ECO:0000256" key="1">
    <source>
        <dbReference type="ARBA" id="ARBA00004651"/>
    </source>
</evidence>
<keyword evidence="6" id="KW-0788">Thiol protease</keyword>
<dbReference type="GO" id="GO:0016887">
    <property type="term" value="F:ATP hydrolysis activity"/>
    <property type="evidence" value="ECO:0007669"/>
    <property type="project" value="InterPro"/>
</dbReference>
<dbReference type="Proteomes" id="UP001431131">
    <property type="component" value="Unassembled WGS sequence"/>
</dbReference>
<evidence type="ECO:0000259" key="11">
    <source>
        <dbReference type="PROSITE" id="PS50893"/>
    </source>
</evidence>
<keyword evidence="8 10" id="KW-1133">Transmembrane helix</keyword>
<name>A0AAW5E8N0_9BACI</name>
<dbReference type="InterPro" id="IPR036640">
    <property type="entry name" value="ABC1_TM_sf"/>
</dbReference>
<dbReference type="PANTHER" id="PTHR24221">
    <property type="entry name" value="ATP-BINDING CASSETTE SUB-FAMILY B"/>
    <property type="match status" value="1"/>
</dbReference>
<dbReference type="InterPro" id="IPR003593">
    <property type="entry name" value="AAA+_ATPase"/>
</dbReference>
<keyword evidence="5" id="KW-0547">Nucleotide-binding</keyword>
<dbReference type="PROSITE" id="PS50893">
    <property type="entry name" value="ABC_TRANSPORTER_2"/>
    <property type="match status" value="1"/>
</dbReference>
<evidence type="ECO:0000256" key="6">
    <source>
        <dbReference type="ARBA" id="ARBA00022807"/>
    </source>
</evidence>
<dbReference type="Gene3D" id="1.20.1560.10">
    <property type="entry name" value="ABC transporter type 1, transmembrane domain"/>
    <property type="match status" value="1"/>
</dbReference>
<protein>
    <submittedName>
        <fullName evidence="13">ABC transporter ATP-binding protein/permease</fullName>
    </submittedName>
</protein>
<keyword evidence="6" id="KW-0645">Protease</keyword>
<keyword evidence="3" id="KW-1003">Cell membrane</keyword>
<dbReference type="InterPro" id="IPR039421">
    <property type="entry name" value="Type_1_exporter"/>
</dbReference>
<dbReference type="FunFam" id="3.40.50.300:FF:000299">
    <property type="entry name" value="ABC transporter ATP-binding protein/permease"/>
    <property type="match status" value="1"/>
</dbReference>
<feature type="domain" description="ABC transporter" evidence="11">
    <location>
        <begin position="357"/>
        <end position="591"/>
    </location>
</feature>
<reference evidence="13" key="1">
    <citation type="submission" date="2022-02" db="EMBL/GenBank/DDBJ databases">
        <title>Fredinandcohnia quinoae sp. nov. isolated from Chenopodium quinoa seeds.</title>
        <authorList>
            <person name="Saati-Santamaria Z."/>
            <person name="Flores-Felix J.D."/>
            <person name="Igual J.M."/>
            <person name="Velazquez E."/>
            <person name="Garcia-Fraile P."/>
            <person name="Martinez-Molina E."/>
        </authorList>
    </citation>
    <scope>NUCLEOTIDE SEQUENCE</scope>
    <source>
        <strain evidence="13">SECRCQ15</strain>
    </source>
</reference>
<dbReference type="GO" id="GO:0005524">
    <property type="term" value="F:ATP binding"/>
    <property type="evidence" value="ECO:0007669"/>
    <property type="project" value="UniProtKB-KW"/>
</dbReference>
<dbReference type="PROSITE" id="PS00211">
    <property type="entry name" value="ABC_TRANSPORTER_1"/>
    <property type="match status" value="1"/>
</dbReference>
<accession>A0AAW5E8N0</accession>
<sequence>MQYVLYFLKQIHKYSGSAVYINLFAMIALGLIEGIGILLLVPLLSMSGIVEFDSSGVPLIGVFDFLQYIPTSVGLPLILGFYVLIVITQNIVNRQLNVKNTKIQQGFLRYMRLETYEPILHANWNFFIKQRKSDLVNILTAEIGRASLGTYSFLQFITSLVFTLVQIALAFILSPSITSFVLLSGAVLIFFNRKFLKRSLELGKQNYELNKDYLAGITDQMNGIKDIKSNTLEQSRVDWFSSLTKKIYNQQVNYTKLKTASQLNYKVASAILIALFIYFAVSMFSAQTGQLMLVIVIFSRLWPRVSSIQSSLEQIASTIPSFKAVEAIQNQCKQAREYEQELHKSVKPLTIEQSIVCRHASFRYNQNEPIYALKDINIIFPANQMTAVVGRSGAGKSTLIDLLMGLNQAETGQVIIDGTPLTSANLIALRRSVSYVPQDPFLFNTSIRDNLLLVEPNASEQEIWDALEFSSASEYVRGLSDGLDTLIGDRGIKLSGGERQRLVLARAILRKPSILVLDEATSSLDTENERNIQQAIERLKGKMTIVVIAHRLSTIRNADQVIVLDQGEVIQRGGFSELKEDKRNVFSHLLQNQLEAIQ</sequence>
<keyword evidence="14" id="KW-1185">Reference proteome</keyword>
<evidence type="ECO:0000256" key="4">
    <source>
        <dbReference type="ARBA" id="ARBA00022692"/>
    </source>
</evidence>
<dbReference type="SUPFAM" id="SSF52540">
    <property type="entry name" value="P-loop containing nucleoside triphosphate hydrolases"/>
    <property type="match status" value="1"/>
</dbReference>